<dbReference type="SUPFAM" id="SSF56112">
    <property type="entry name" value="Protein kinase-like (PK-like)"/>
    <property type="match status" value="1"/>
</dbReference>
<reference evidence="3 4" key="1">
    <citation type="submission" date="2024-06" db="EMBL/GenBank/DDBJ databases">
        <title>The Natural Products Discovery Center: Release of the First 8490 Sequenced Strains for Exploring Actinobacteria Biosynthetic Diversity.</title>
        <authorList>
            <person name="Kalkreuter E."/>
            <person name="Kautsar S.A."/>
            <person name="Yang D."/>
            <person name="Bader C.D."/>
            <person name="Teijaro C.N."/>
            <person name="Fluegel L."/>
            <person name="Davis C.M."/>
            <person name="Simpson J.R."/>
            <person name="Lauterbach L."/>
            <person name="Steele A.D."/>
            <person name="Gui C."/>
            <person name="Meng S."/>
            <person name="Li G."/>
            <person name="Viehrig K."/>
            <person name="Ye F."/>
            <person name="Su P."/>
            <person name="Kiefer A.F."/>
            <person name="Nichols A."/>
            <person name="Cepeda A.J."/>
            <person name="Yan W."/>
            <person name="Fan B."/>
            <person name="Jiang Y."/>
            <person name="Adhikari A."/>
            <person name="Zheng C.-J."/>
            <person name="Schuster L."/>
            <person name="Cowan T.M."/>
            <person name="Smanski M.J."/>
            <person name="Chevrette M.G."/>
            <person name="De Carvalho L.P.S."/>
            <person name="Shen B."/>
        </authorList>
    </citation>
    <scope>NUCLEOTIDE SEQUENCE [LARGE SCALE GENOMIC DNA]</scope>
    <source>
        <strain evidence="3 4">NPDC048946</strain>
    </source>
</reference>
<comment type="caution">
    <text evidence="3">The sequence shown here is derived from an EMBL/GenBank/DDBJ whole genome shotgun (WGS) entry which is preliminary data.</text>
</comment>
<keyword evidence="1" id="KW-0472">Membrane</keyword>
<gene>
    <name evidence="3" type="ORF">AB0C36_00020</name>
</gene>
<accession>A0ABV3D9J0</accession>
<dbReference type="EMBL" id="JBEZFP010000001">
    <property type="protein sequence ID" value="MEU8131874.1"/>
    <property type="molecule type" value="Genomic_DNA"/>
</dbReference>
<evidence type="ECO:0000256" key="1">
    <source>
        <dbReference type="SAM" id="Phobius"/>
    </source>
</evidence>
<keyword evidence="1" id="KW-1133">Transmembrane helix</keyword>
<proteinExistence type="predicted"/>
<feature type="domain" description="Protein kinase" evidence="2">
    <location>
        <begin position="1"/>
        <end position="310"/>
    </location>
</feature>
<evidence type="ECO:0000313" key="4">
    <source>
        <dbReference type="Proteomes" id="UP001551482"/>
    </source>
</evidence>
<dbReference type="InterPro" id="IPR000719">
    <property type="entry name" value="Prot_kinase_dom"/>
</dbReference>
<evidence type="ECO:0000313" key="3">
    <source>
        <dbReference type="EMBL" id="MEU8131874.1"/>
    </source>
</evidence>
<dbReference type="RefSeq" id="WP_358346798.1">
    <property type="nucleotide sequence ID" value="NZ_JBEZFP010000001.1"/>
</dbReference>
<name>A0ABV3D9J0_9ACTN</name>
<keyword evidence="4" id="KW-1185">Reference proteome</keyword>
<dbReference type="PROSITE" id="PS50011">
    <property type="entry name" value="PROTEIN_KINASE_DOM"/>
    <property type="match status" value="1"/>
</dbReference>
<organism evidence="3 4">
    <name type="scientific">Streptodolium elevatio</name>
    <dbReference type="NCBI Taxonomy" id="3157996"/>
    <lineage>
        <taxon>Bacteria</taxon>
        <taxon>Bacillati</taxon>
        <taxon>Actinomycetota</taxon>
        <taxon>Actinomycetes</taxon>
        <taxon>Kitasatosporales</taxon>
        <taxon>Streptomycetaceae</taxon>
        <taxon>Streptodolium</taxon>
    </lineage>
</organism>
<dbReference type="Proteomes" id="UP001551482">
    <property type="component" value="Unassembled WGS sequence"/>
</dbReference>
<dbReference type="Pfam" id="PF00069">
    <property type="entry name" value="Pkinase"/>
    <property type="match status" value="1"/>
</dbReference>
<protein>
    <recommendedName>
        <fullName evidence="2">Protein kinase domain-containing protein</fullName>
    </recommendedName>
</protein>
<keyword evidence="1" id="KW-0812">Transmembrane</keyword>
<feature type="transmembrane region" description="Helical" evidence="1">
    <location>
        <begin position="371"/>
        <end position="390"/>
    </location>
</feature>
<dbReference type="InterPro" id="IPR011009">
    <property type="entry name" value="Kinase-like_dom_sf"/>
</dbReference>
<sequence>MTERRLRVGDDEVVLSSRDAPKGGGQAAVYPLDDNPGTVVKLYREPQGPDQERRVERMLNLTPLGGRPTNTSQPPELAWPTAVVRGVDGEFLGYAMRRFGEPEHVPLIGLFTRAQRLRCFPPQTDWRFLLGVCWNLAFMTARMHHEGLVIGDFSSNNIVVDGNGFVTLLDCDSIAFTDPASGEHFPALMQTADYSAPERQAGGPASPHTDNFALAVLIYQLLTVGNHPFGGVPHGSSSDSTIKDNIAASCSYVVHPEAVTTPRNMVEPTVLPPSLLALARQAFGPGVHRPESRPSAEDWLRALDRERSRVETCGERPRHTYGFHLTTCPWCARAAVTGQDAFNMPPPRPMPPPVPVGTPDVPEEAPVSRTLVLVLIALIAVIAVVVAIAASA</sequence>
<dbReference type="Gene3D" id="1.10.510.10">
    <property type="entry name" value="Transferase(Phosphotransferase) domain 1"/>
    <property type="match status" value="1"/>
</dbReference>
<evidence type="ECO:0000259" key="2">
    <source>
        <dbReference type="PROSITE" id="PS50011"/>
    </source>
</evidence>